<proteinExistence type="predicted"/>
<accession>A0A1G1SZM1</accession>
<dbReference type="Proteomes" id="UP000177506">
    <property type="component" value="Unassembled WGS sequence"/>
</dbReference>
<name>A0A1G1SZM1_9BACT</name>
<comment type="caution">
    <text evidence="2">The sequence shown here is derived from an EMBL/GenBank/DDBJ whole genome shotgun (WGS) entry which is preliminary data.</text>
</comment>
<protein>
    <recommendedName>
        <fullName evidence="1">Knr4/Smi1-like domain-containing protein</fullName>
    </recommendedName>
</protein>
<evidence type="ECO:0000313" key="2">
    <source>
        <dbReference type="EMBL" id="OGX84070.1"/>
    </source>
</evidence>
<dbReference type="Pfam" id="PF09346">
    <property type="entry name" value="SMI1_KNR4"/>
    <property type="match status" value="1"/>
</dbReference>
<dbReference type="EMBL" id="MDZA01000409">
    <property type="protein sequence ID" value="OGX84070.1"/>
    <property type="molecule type" value="Genomic_DNA"/>
</dbReference>
<dbReference type="SMART" id="SM00860">
    <property type="entry name" value="SMI1_KNR4"/>
    <property type="match status" value="1"/>
</dbReference>
<dbReference type="InterPro" id="IPR018958">
    <property type="entry name" value="Knr4/Smi1-like_dom"/>
</dbReference>
<evidence type="ECO:0000259" key="1">
    <source>
        <dbReference type="SMART" id="SM00860"/>
    </source>
</evidence>
<dbReference type="OrthoDB" id="4827574at2"/>
<sequence length="169" mass="18086">MAKKALVPTDFWDDSDYFVSPGQATPARVKQAEELLGYHLPAAYQALLRTQNGGTPRRTRFPTAAPTSWADDHVALSGIRGLGGQWGIDSPELGSQFTMAEWGYPAIGIVVGECPSAGHDAIMLDYSACGPTGEPQVIHVDVETEGEPVHTLLATSFGEFLQGLEQFPG</sequence>
<dbReference type="AlphaFoldDB" id="A0A1G1SZM1"/>
<reference evidence="2 3" key="1">
    <citation type="submission" date="2016-08" db="EMBL/GenBank/DDBJ databases">
        <title>Hymenobacter coccineus sp. nov., Hymenobacter lapidarius sp. nov. and Hymenobacter glacialis sp. nov., isolated from Antarctic soil.</title>
        <authorList>
            <person name="Sedlacek I."/>
            <person name="Kralova S."/>
            <person name="Kyrova K."/>
            <person name="Maslanova I."/>
            <person name="Stankova E."/>
            <person name="Vrbovska V."/>
            <person name="Nemec M."/>
            <person name="Bartak M."/>
            <person name="Svec P."/>
            <person name="Busse H.-J."/>
            <person name="Pantucek R."/>
        </authorList>
    </citation>
    <scope>NUCLEOTIDE SEQUENCE [LARGE SCALE GENOMIC DNA]</scope>
    <source>
        <strain evidence="2 3">CCM 8649</strain>
    </source>
</reference>
<dbReference type="Gene3D" id="3.40.1580.10">
    <property type="entry name" value="SMI1/KNR4-like"/>
    <property type="match status" value="1"/>
</dbReference>
<dbReference type="InterPro" id="IPR037883">
    <property type="entry name" value="Knr4/Smi1-like_sf"/>
</dbReference>
<keyword evidence="3" id="KW-1185">Reference proteome</keyword>
<evidence type="ECO:0000313" key="3">
    <source>
        <dbReference type="Proteomes" id="UP000177506"/>
    </source>
</evidence>
<feature type="domain" description="Knr4/Smi1-like" evidence="1">
    <location>
        <begin position="23"/>
        <end position="163"/>
    </location>
</feature>
<organism evidence="2 3">
    <name type="scientific">Hymenobacter coccineus</name>
    <dbReference type="NCBI Taxonomy" id="1908235"/>
    <lineage>
        <taxon>Bacteria</taxon>
        <taxon>Pseudomonadati</taxon>
        <taxon>Bacteroidota</taxon>
        <taxon>Cytophagia</taxon>
        <taxon>Cytophagales</taxon>
        <taxon>Hymenobacteraceae</taxon>
        <taxon>Hymenobacter</taxon>
    </lineage>
</organism>
<dbReference type="RefSeq" id="WP_070745998.1">
    <property type="nucleotide sequence ID" value="NZ_MDZA01000409.1"/>
</dbReference>
<dbReference type="SUPFAM" id="SSF160631">
    <property type="entry name" value="SMI1/KNR4-like"/>
    <property type="match status" value="1"/>
</dbReference>
<gene>
    <name evidence="2" type="ORF">BEN49_11705</name>
</gene>